<dbReference type="Gene3D" id="1.10.10.10">
    <property type="entry name" value="Winged helix-like DNA-binding domain superfamily/Winged helix DNA-binding domain"/>
    <property type="match status" value="1"/>
</dbReference>
<dbReference type="InterPro" id="IPR005471">
    <property type="entry name" value="Tscrpt_reg_IclR_N"/>
</dbReference>
<proteinExistence type="predicted"/>
<dbReference type="EMBL" id="PVBR01000014">
    <property type="protein sequence ID" value="PRD42087.1"/>
    <property type="molecule type" value="Genomic_DNA"/>
</dbReference>
<dbReference type="GO" id="GO:0006355">
    <property type="term" value="P:regulation of DNA-templated transcription"/>
    <property type="evidence" value="ECO:0007669"/>
    <property type="project" value="InterPro"/>
</dbReference>
<dbReference type="SUPFAM" id="SSF46785">
    <property type="entry name" value="Winged helix' DNA-binding domain"/>
    <property type="match status" value="1"/>
</dbReference>
<accession>A0A2S9INI7</accession>
<evidence type="ECO:0000259" key="1">
    <source>
        <dbReference type="Pfam" id="PF09339"/>
    </source>
</evidence>
<sequence length="115" mass="13441">MLLDLRRLVVARNRPSEETFIQFAVRLGEYEGRPVNAAEIAEMANMPRTSVIRHLNVLEARGRIRADKIGRRVVRRPPQEDFPENKEFYLELERIVRRACSALSRMDTLAARHKE</sequence>
<evidence type="ECO:0000313" key="3">
    <source>
        <dbReference type="Proteomes" id="UP000239434"/>
    </source>
</evidence>
<dbReference type="GO" id="GO:0003677">
    <property type="term" value="F:DNA binding"/>
    <property type="evidence" value="ECO:0007669"/>
    <property type="project" value="InterPro"/>
</dbReference>
<dbReference type="AlphaFoldDB" id="A0A2S9INI7"/>
<dbReference type="InterPro" id="IPR036390">
    <property type="entry name" value="WH_DNA-bd_sf"/>
</dbReference>
<dbReference type="Pfam" id="PF09339">
    <property type="entry name" value="HTH_IclR"/>
    <property type="match status" value="1"/>
</dbReference>
<feature type="domain" description="HTH iclR-type" evidence="1">
    <location>
        <begin position="32"/>
        <end position="67"/>
    </location>
</feature>
<organism evidence="2 3">
    <name type="scientific">Phyllobacterium phragmitis</name>
    <dbReference type="NCBI Taxonomy" id="2670329"/>
    <lineage>
        <taxon>Bacteria</taxon>
        <taxon>Pseudomonadati</taxon>
        <taxon>Pseudomonadota</taxon>
        <taxon>Alphaproteobacteria</taxon>
        <taxon>Hyphomicrobiales</taxon>
        <taxon>Phyllobacteriaceae</taxon>
        <taxon>Phyllobacterium</taxon>
    </lineage>
</organism>
<name>A0A2S9INI7_9HYPH</name>
<comment type="caution">
    <text evidence="2">The sequence shown here is derived from an EMBL/GenBank/DDBJ whole genome shotgun (WGS) entry which is preliminary data.</text>
</comment>
<dbReference type="Proteomes" id="UP000239434">
    <property type="component" value="Unassembled WGS sequence"/>
</dbReference>
<gene>
    <name evidence="2" type="ORF">C5748_18200</name>
</gene>
<reference evidence="2 3" key="1">
    <citation type="submission" date="2018-02" db="EMBL/GenBank/DDBJ databases">
        <title>The draft genome of Phyllobacterium sp. 1N-3.</title>
        <authorList>
            <person name="Liu L."/>
            <person name="Li L."/>
            <person name="Zhang X."/>
            <person name="Wang T."/>
            <person name="Liang L."/>
        </authorList>
    </citation>
    <scope>NUCLEOTIDE SEQUENCE [LARGE SCALE GENOMIC DNA]</scope>
    <source>
        <strain evidence="2 3">1N-3</strain>
    </source>
</reference>
<keyword evidence="3" id="KW-1185">Reference proteome</keyword>
<protein>
    <recommendedName>
        <fullName evidence="1">HTH iclR-type domain-containing protein</fullName>
    </recommendedName>
</protein>
<dbReference type="RefSeq" id="WP_105743355.1">
    <property type="nucleotide sequence ID" value="NZ_PVBR01000014.1"/>
</dbReference>
<evidence type="ECO:0000313" key="2">
    <source>
        <dbReference type="EMBL" id="PRD42087.1"/>
    </source>
</evidence>
<dbReference type="InterPro" id="IPR036388">
    <property type="entry name" value="WH-like_DNA-bd_sf"/>
</dbReference>